<name>A0AAD3NFX5_LATJO</name>
<feature type="chain" id="PRO_5041985864" evidence="2">
    <location>
        <begin position="20"/>
        <end position="88"/>
    </location>
</feature>
<evidence type="ECO:0000256" key="1">
    <source>
        <dbReference type="SAM" id="MobiDB-lite"/>
    </source>
</evidence>
<feature type="compositionally biased region" description="Low complexity" evidence="1">
    <location>
        <begin position="63"/>
        <end position="73"/>
    </location>
</feature>
<dbReference type="Proteomes" id="UP001279410">
    <property type="component" value="Unassembled WGS sequence"/>
</dbReference>
<dbReference type="AlphaFoldDB" id="A0AAD3NFX5"/>
<feature type="signal peptide" evidence="2">
    <location>
        <begin position="1"/>
        <end position="19"/>
    </location>
</feature>
<sequence length="88" mass="9506">MLTRNVVLVFSLLILLVEGDLDSNDKDSTSDEAPTDEPQYYGGGPSEDESSDSEEGGKKKFSSRSAKPQSPIQPQQPPTSNRAPPFPP</sequence>
<evidence type="ECO:0000313" key="4">
    <source>
        <dbReference type="Proteomes" id="UP001279410"/>
    </source>
</evidence>
<feature type="region of interest" description="Disordered" evidence="1">
    <location>
        <begin position="18"/>
        <end position="88"/>
    </location>
</feature>
<proteinExistence type="predicted"/>
<gene>
    <name evidence="3" type="ORF">AKAME5_002245800</name>
</gene>
<dbReference type="EMBL" id="BRZM01000521">
    <property type="protein sequence ID" value="GLD71137.1"/>
    <property type="molecule type" value="Genomic_DNA"/>
</dbReference>
<organism evidence="3 4">
    <name type="scientific">Lates japonicus</name>
    <name type="common">Japanese lates</name>
    <dbReference type="NCBI Taxonomy" id="270547"/>
    <lineage>
        <taxon>Eukaryota</taxon>
        <taxon>Metazoa</taxon>
        <taxon>Chordata</taxon>
        <taxon>Craniata</taxon>
        <taxon>Vertebrata</taxon>
        <taxon>Euteleostomi</taxon>
        <taxon>Actinopterygii</taxon>
        <taxon>Neopterygii</taxon>
        <taxon>Teleostei</taxon>
        <taxon>Neoteleostei</taxon>
        <taxon>Acanthomorphata</taxon>
        <taxon>Carangaria</taxon>
        <taxon>Carangaria incertae sedis</taxon>
        <taxon>Centropomidae</taxon>
        <taxon>Lates</taxon>
    </lineage>
</organism>
<reference evidence="3" key="1">
    <citation type="submission" date="2022-08" db="EMBL/GenBank/DDBJ databases">
        <title>Genome sequencing of akame (Lates japonicus).</title>
        <authorList>
            <person name="Hashiguchi Y."/>
            <person name="Takahashi H."/>
        </authorList>
    </citation>
    <scope>NUCLEOTIDE SEQUENCE</scope>
    <source>
        <strain evidence="3">Kochi</strain>
    </source>
</reference>
<keyword evidence="4" id="KW-1185">Reference proteome</keyword>
<evidence type="ECO:0000256" key="2">
    <source>
        <dbReference type="SAM" id="SignalP"/>
    </source>
</evidence>
<protein>
    <submittedName>
        <fullName evidence="3">Uncharacterized protein</fullName>
    </submittedName>
</protein>
<keyword evidence="2" id="KW-0732">Signal</keyword>
<accession>A0AAD3NFX5</accession>
<evidence type="ECO:0000313" key="3">
    <source>
        <dbReference type="EMBL" id="GLD71137.1"/>
    </source>
</evidence>
<comment type="caution">
    <text evidence="3">The sequence shown here is derived from an EMBL/GenBank/DDBJ whole genome shotgun (WGS) entry which is preliminary data.</text>
</comment>